<gene>
    <name evidence="1" type="ORF">G6L72_04535</name>
    <name evidence="2" type="ORF">G6M88_12070</name>
</gene>
<evidence type="ECO:0000313" key="2">
    <source>
        <dbReference type="EMBL" id="QTG01076.1"/>
    </source>
</evidence>
<protein>
    <submittedName>
        <fullName evidence="2">Uncharacterized protein</fullName>
    </submittedName>
</protein>
<dbReference type="EMBL" id="CP049206">
    <property type="protein sequence ID" value="QTG01076.1"/>
    <property type="molecule type" value="Genomic_DNA"/>
</dbReference>
<evidence type="ECO:0000313" key="1">
    <source>
        <dbReference type="EMBL" id="NTF35983.1"/>
    </source>
</evidence>
<keyword evidence="4" id="KW-1185">Reference proteome</keyword>
<dbReference type="AlphaFoldDB" id="A0AAE7URC8"/>
<sequence length="115" mass="12566">MTTSACPIYLFRSTSFARSGETVVSVAPLDYVIKVYGSGGVVGEAGLSSSFGGAAVFRNDVSNECFIGVWGARNASRFRSELRTQMQVTIHKQPPDARLAFWESAKTRPQKLTRE</sequence>
<accession>A0AAE7URC8</accession>
<reference evidence="2" key="2">
    <citation type="submission" date="2020-02" db="EMBL/GenBank/DDBJ databases">
        <title>Unexpected conservation and global transmission of agrobacterial virulence plasmids.</title>
        <authorList>
            <person name="Weisberg A.J."/>
            <person name="Davis E.W. II"/>
            <person name="Tabima J.R."/>
            <person name="Belcher M.S."/>
            <person name="Miller M."/>
            <person name="Kuo C.-H."/>
            <person name="Loper J.E."/>
            <person name="Grunwald N.J."/>
            <person name="Putnam M.L."/>
            <person name="Chang J.H."/>
        </authorList>
    </citation>
    <scope>NUCLEOTIDE SEQUENCE</scope>
    <source>
        <strain evidence="2">W2/73</strain>
    </source>
</reference>
<evidence type="ECO:0000313" key="3">
    <source>
        <dbReference type="Proteomes" id="UP000663912"/>
    </source>
</evidence>
<dbReference type="Proteomes" id="UP000663912">
    <property type="component" value="Chromosome 1"/>
</dbReference>
<evidence type="ECO:0000313" key="4">
    <source>
        <dbReference type="Proteomes" id="UP000822331"/>
    </source>
</evidence>
<name>A0AAE7URC8_9HYPH</name>
<dbReference type="Proteomes" id="UP000822331">
    <property type="component" value="Unassembled WGS sequence"/>
</dbReference>
<reference evidence="1 4" key="1">
    <citation type="journal article" date="2020" name="Science">
        <title>Unexpected conservation and global transmission of agrobacterial virulence plasmids.</title>
        <authorList>
            <person name="Weisberg A.J."/>
            <person name="Davis E.W. 2nd"/>
            <person name="Tabima J."/>
            <person name="Belcher M.S."/>
            <person name="Miller M."/>
            <person name="Kuo C.H."/>
            <person name="Loper J.E."/>
            <person name="Grunwald N.J."/>
            <person name="Putnam M.L."/>
            <person name="Chang J.H."/>
        </authorList>
    </citation>
    <scope>NUCLEOTIDE SEQUENCE [LARGE SCALE GENOMIC DNA]</scope>
    <source>
        <strain evidence="1 4">A19/93</strain>
    </source>
</reference>
<dbReference type="RefSeq" id="WP_065698868.1">
    <property type="nucleotide sequence ID" value="NZ_CP049206.1"/>
</dbReference>
<dbReference type="KEGG" id="arui:G6M88_12070"/>
<organism evidence="2 3">
    <name type="scientific">Agrobacterium rubi</name>
    <dbReference type="NCBI Taxonomy" id="28099"/>
    <lineage>
        <taxon>Bacteria</taxon>
        <taxon>Pseudomonadati</taxon>
        <taxon>Pseudomonadota</taxon>
        <taxon>Alphaproteobacteria</taxon>
        <taxon>Hyphomicrobiales</taxon>
        <taxon>Rhizobiaceae</taxon>
        <taxon>Rhizobium/Agrobacterium group</taxon>
        <taxon>Agrobacterium</taxon>
    </lineage>
</organism>
<dbReference type="EMBL" id="JAAMCP010000002">
    <property type="protein sequence ID" value="NTF35983.1"/>
    <property type="molecule type" value="Genomic_DNA"/>
</dbReference>
<proteinExistence type="predicted"/>